<name>A0A1W1YH04_9MICO</name>
<dbReference type="InterPro" id="IPR000551">
    <property type="entry name" value="MerR-type_HTH_dom"/>
</dbReference>
<dbReference type="InterPro" id="IPR011256">
    <property type="entry name" value="Reg_factor_effector_dom_sf"/>
</dbReference>
<dbReference type="GO" id="GO:0003700">
    <property type="term" value="F:DNA-binding transcription factor activity"/>
    <property type="evidence" value="ECO:0007669"/>
    <property type="project" value="InterPro"/>
</dbReference>
<keyword evidence="1" id="KW-0678">Repressor</keyword>
<gene>
    <name evidence="6" type="ORF">SAMN06296429_10234</name>
</gene>
<dbReference type="EMBL" id="FWXN01000002">
    <property type="protein sequence ID" value="SMC35412.1"/>
    <property type="molecule type" value="Genomic_DNA"/>
</dbReference>
<evidence type="ECO:0000313" key="7">
    <source>
        <dbReference type="Proteomes" id="UP000192634"/>
    </source>
</evidence>
<evidence type="ECO:0000256" key="2">
    <source>
        <dbReference type="ARBA" id="ARBA00023015"/>
    </source>
</evidence>
<dbReference type="GO" id="GO:0003677">
    <property type="term" value="F:DNA binding"/>
    <property type="evidence" value="ECO:0007669"/>
    <property type="project" value="UniProtKB-KW"/>
</dbReference>
<dbReference type="InterPro" id="IPR029442">
    <property type="entry name" value="GyrI-like"/>
</dbReference>
<accession>A0A1W1YH04</accession>
<proteinExistence type="predicted"/>
<dbReference type="InterPro" id="IPR047057">
    <property type="entry name" value="MerR_fam"/>
</dbReference>
<evidence type="ECO:0000256" key="3">
    <source>
        <dbReference type="ARBA" id="ARBA00023125"/>
    </source>
</evidence>
<dbReference type="Pfam" id="PF13411">
    <property type="entry name" value="MerR_1"/>
    <property type="match status" value="1"/>
</dbReference>
<dbReference type="PANTHER" id="PTHR30204:SF69">
    <property type="entry name" value="MERR-FAMILY TRANSCRIPTIONAL REGULATOR"/>
    <property type="match status" value="1"/>
</dbReference>
<evidence type="ECO:0000256" key="1">
    <source>
        <dbReference type="ARBA" id="ARBA00022491"/>
    </source>
</evidence>
<dbReference type="AlphaFoldDB" id="A0A1W1YH04"/>
<feature type="domain" description="HTH merR-type" evidence="5">
    <location>
        <begin position="7"/>
        <end position="77"/>
    </location>
</feature>
<dbReference type="InterPro" id="IPR009061">
    <property type="entry name" value="DNA-bd_dom_put_sf"/>
</dbReference>
<keyword evidence="3 6" id="KW-0238">DNA-binding</keyword>
<dbReference type="SUPFAM" id="SSF55136">
    <property type="entry name" value="Probable bacterial effector-binding domain"/>
    <property type="match status" value="1"/>
</dbReference>
<protein>
    <submittedName>
        <fullName evidence="6">DNA-binding transcriptional regulator, MerR family</fullName>
    </submittedName>
</protein>
<dbReference type="PROSITE" id="PS50937">
    <property type="entry name" value="HTH_MERR_2"/>
    <property type="match status" value="1"/>
</dbReference>
<dbReference type="SUPFAM" id="SSF46955">
    <property type="entry name" value="Putative DNA-binding domain"/>
    <property type="match status" value="1"/>
</dbReference>
<dbReference type="PANTHER" id="PTHR30204">
    <property type="entry name" value="REDOX-CYCLING DRUG-SENSING TRANSCRIPTIONAL ACTIVATOR SOXR"/>
    <property type="match status" value="1"/>
</dbReference>
<evidence type="ECO:0000256" key="4">
    <source>
        <dbReference type="ARBA" id="ARBA00023163"/>
    </source>
</evidence>
<keyword evidence="4" id="KW-0804">Transcription</keyword>
<dbReference type="SMART" id="SM00871">
    <property type="entry name" value="AraC_E_bind"/>
    <property type="match status" value="1"/>
</dbReference>
<reference evidence="6 7" key="1">
    <citation type="submission" date="2017-04" db="EMBL/GenBank/DDBJ databases">
        <authorList>
            <person name="Afonso C.L."/>
            <person name="Miller P.J."/>
            <person name="Scott M.A."/>
            <person name="Spackman E."/>
            <person name="Goraichik I."/>
            <person name="Dimitrov K.M."/>
            <person name="Suarez D.L."/>
            <person name="Swayne D.E."/>
        </authorList>
    </citation>
    <scope>NUCLEOTIDE SEQUENCE [LARGE SCALE GENOMIC DNA]</scope>
    <source>
        <strain evidence="6 7">CGMCC 1.12511</strain>
    </source>
</reference>
<dbReference type="SMART" id="SM00422">
    <property type="entry name" value="HTH_MERR"/>
    <property type="match status" value="1"/>
</dbReference>
<dbReference type="Proteomes" id="UP000192634">
    <property type="component" value="Unassembled WGS sequence"/>
</dbReference>
<dbReference type="Gene3D" id="3.20.80.10">
    <property type="entry name" value="Regulatory factor, effector binding domain"/>
    <property type="match status" value="1"/>
</dbReference>
<dbReference type="Gene3D" id="1.10.1660.10">
    <property type="match status" value="1"/>
</dbReference>
<dbReference type="Pfam" id="PF06445">
    <property type="entry name" value="GyrI-like"/>
    <property type="match status" value="1"/>
</dbReference>
<sequence length="280" mass="30635">MTDTPDLMSIGEFSSRSRLSVRMLRHYGEHGILVPADVVAASGYRRYAPEQLADAAHVRRLRDVGFTVSAISVLLAAHGTESYRQALALQRESLGDELRAAKERLAVIDQLLDQEGTAMSTITVTRTTVPARTVVALRGTVPAYDQEGRLWERLMPELGRQGLTPIGPCGVFEHDPEYREADPTLSIWLPVPPGTTAQAPLEVHELPEQEVVLARVEGPYTQISEAHARIDELVRSEGLTLAPRSGIDDDIAVLGFNRYLVDPSQAAPEDLVTEVCVPLA</sequence>
<dbReference type="RefSeq" id="WP_084449629.1">
    <property type="nucleotide sequence ID" value="NZ_FWXN01000002.1"/>
</dbReference>
<organism evidence="6 7">
    <name type="scientific">Janibacter indicus</name>
    <dbReference type="NCBI Taxonomy" id="857417"/>
    <lineage>
        <taxon>Bacteria</taxon>
        <taxon>Bacillati</taxon>
        <taxon>Actinomycetota</taxon>
        <taxon>Actinomycetes</taxon>
        <taxon>Micrococcales</taxon>
        <taxon>Intrasporangiaceae</taxon>
        <taxon>Janibacter</taxon>
    </lineage>
</organism>
<evidence type="ECO:0000259" key="5">
    <source>
        <dbReference type="PROSITE" id="PS50937"/>
    </source>
</evidence>
<keyword evidence="2" id="KW-0805">Transcription regulation</keyword>
<dbReference type="InterPro" id="IPR010499">
    <property type="entry name" value="AraC_E-bd"/>
</dbReference>
<evidence type="ECO:0000313" key="6">
    <source>
        <dbReference type="EMBL" id="SMC35412.1"/>
    </source>
</evidence>
<dbReference type="OrthoDB" id="7849865at2"/>